<feature type="non-terminal residue" evidence="2">
    <location>
        <position position="1"/>
    </location>
</feature>
<feature type="region of interest" description="Disordered" evidence="1">
    <location>
        <begin position="1"/>
        <end position="48"/>
    </location>
</feature>
<reference evidence="2 3" key="1">
    <citation type="submission" date="2020-04" db="EMBL/GenBank/DDBJ databases">
        <title>Perkinsus olseni comparative genomics.</title>
        <authorList>
            <person name="Bogema D.R."/>
        </authorList>
    </citation>
    <scope>NUCLEOTIDE SEQUENCE [LARGE SCALE GENOMIC DNA]</scope>
    <source>
        <strain evidence="2 3">ATCC PRA-207</strain>
    </source>
</reference>
<sequence>DDRGRRGRCWRQEATSCRPGGTPDHPRRIVTPAPPAPKAKAKAKAKANTLPGPVRAALEKAKKSTKRSCVIELRSDDVDALEMNASAFMGFRNLILGLLGSKIVVNSTFPLKGGLGLVLSDDTQAGACVEALNRAKGYKARVRSGLWPRIILFNPAVNRG</sequence>
<feature type="non-terminal residue" evidence="2">
    <location>
        <position position="160"/>
    </location>
</feature>
<name>A0A7J6QH39_PEROL</name>
<dbReference type="AlphaFoldDB" id="A0A7J6QH39"/>
<proteinExistence type="predicted"/>
<organism evidence="2 3">
    <name type="scientific">Perkinsus olseni</name>
    <name type="common">Perkinsus atlanticus</name>
    <dbReference type="NCBI Taxonomy" id="32597"/>
    <lineage>
        <taxon>Eukaryota</taxon>
        <taxon>Sar</taxon>
        <taxon>Alveolata</taxon>
        <taxon>Perkinsozoa</taxon>
        <taxon>Perkinsea</taxon>
        <taxon>Perkinsida</taxon>
        <taxon>Perkinsidae</taxon>
        <taxon>Perkinsus</taxon>
    </lineage>
</organism>
<evidence type="ECO:0000313" key="2">
    <source>
        <dbReference type="EMBL" id="KAF4707899.1"/>
    </source>
</evidence>
<evidence type="ECO:0000256" key="1">
    <source>
        <dbReference type="SAM" id="MobiDB-lite"/>
    </source>
</evidence>
<protein>
    <submittedName>
        <fullName evidence="2">Uncharacterized protein</fullName>
    </submittedName>
</protein>
<dbReference type="Proteomes" id="UP000553632">
    <property type="component" value="Unassembled WGS sequence"/>
</dbReference>
<evidence type="ECO:0000313" key="3">
    <source>
        <dbReference type="Proteomes" id="UP000553632"/>
    </source>
</evidence>
<gene>
    <name evidence="2" type="ORF">FOZ63_016944</name>
</gene>
<dbReference type="EMBL" id="JABANO010032851">
    <property type="protein sequence ID" value="KAF4707899.1"/>
    <property type="molecule type" value="Genomic_DNA"/>
</dbReference>
<comment type="caution">
    <text evidence="2">The sequence shown here is derived from an EMBL/GenBank/DDBJ whole genome shotgun (WGS) entry which is preliminary data.</text>
</comment>
<keyword evidence="3" id="KW-1185">Reference proteome</keyword>
<accession>A0A7J6QH39</accession>